<dbReference type="InterPro" id="IPR036388">
    <property type="entry name" value="WH-like_DNA-bd_sf"/>
</dbReference>
<reference evidence="8" key="1">
    <citation type="journal article" date="2014" name="Int. J. Syst. Evol. Microbiol.">
        <title>Complete genome sequence of Corynebacterium casei LMG S-19264T (=DSM 44701T), isolated from a smear-ripened cheese.</title>
        <authorList>
            <consortium name="US DOE Joint Genome Institute (JGI-PGF)"/>
            <person name="Walter F."/>
            <person name="Albersmeier A."/>
            <person name="Kalinowski J."/>
            <person name="Ruckert C."/>
        </authorList>
    </citation>
    <scope>NUCLEOTIDE SEQUENCE</scope>
    <source>
        <strain evidence="8">VKM Ac-1958</strain>
    </source>
</reference>
<dbReference type="InterPro" id="IPR032710">
    <property type="entry name" value="NTF2-like_dom_sf"/>
</dbReference>
<comment type="similarity">
    <text evidence="1">Belongs to the sigma-70 factor family. ECF subfamily.</text>
</comment>
<dbReference type="Pfam" id="PF08281">
    <property type="entry name" value="Sigma70_r4_2"/>
    <property type="match status" value="1"/>
</dbReference>
<dbReference type="SUPFAM" id="SSF54427">
    <property type="entry name" value="NTF2-like"/>
    <property type="match status" value="1"/>
</dbReference>
<reference evidence="8" key="2">
    <citation type="submission" date="2023-01" db="EMBL/GenBank/DDBJ databases">
        <authorList>
            <person name="Sun Q."/>
            <person name="Evtushenko L."/>
        </authorList>
    </citation>
    <scope>NUCLEOTIDE SEQUENCE</scope>
    <source>
        <strain evidence="8">VKM Ac-1958</strain>
    </source>
</reference>
<dbReference type="CDD" id="cd06171">
    <property type="entry name" value="Sigma70_r4"/>
    <property type="match status" value="1"/>
</dbReference>
<evidence type="ECO:0000256" key="1">
    <source>
        <dbReference type="ARBA" id="ARBA00010641"/>
    </source>
</evidence>
<comment type="subunit">
    <text evidence="2">Interacts transiently with the RNA polymerase catalytic core formed by RpoA, RpoB, RpoC and RpoZ (2 alpha, 1 beta, 1 beta' and 1 omega subunit) to form the RNA polymerase holoenzyme that can initiate transcription.</text>
</comment>
<dbReference type="InterPro" id="IPR013249">
    <property type="entry name" value="RNA_pol_sigma70_r4_t2"/>
</dbReference>
<dbReference type="Gene3D" id="3.10.450.50">
    <property type="match status" value="1"/>
</dbReference>
<dbReference type="PANTHER" id="PTHR30173">
    <property type="entry name" value="SIGMA 19 FACTOR"/>
    <property type="match status" value="1"/>
</dbReference>
<dbReference type="Proteomes" id="UP001142325">
    <property type="component" value="Unassembled WGS sequence"/>
</dbReference>
<proteinExistence type="inferred from homology"/>
<evidence type="ECO:0000256" key="2">
    <source>
        <dbReference type="ARBA" id="ARBA00011344"/>
    </source>
</evidence>
<dbReference type="AlphaFoldDB" id="A0A9W6M7G7"/>
<dbReference type="Gene3D" id="1.10.10.10">
    <property type="entry name" value="Winged helix-like DNA-binding domain superfamily/Winged helix DNA-binding domain"/>
    <property type="match status" value="1"/>
</dbReference>
<dbReference type="GO" id="GO:0016987">
    <property type="term" value="F:sigma factor activity"/>
    <property type="evidence" value="ECO:0007669"/>
    <property type="project" value="UniProtKB-KW"/>
</dbReference>
<dbReference type="InterPro" id="IPR052704">
    <property type="entry name" value="ECF_Sigma-70_Domain"/>
</dbReference>
<evidence type="ECO:0000259" key="6">
    <source>
        <dbReference type="Pfam" id="PF04542"/>
    </source>
</evidence>
<name>A0A9W6M7G7_9MICO</name>
<dbReference type="InterPro" id="IPR013324">
    <property type="entry name" value="RNA_pol_sigma_r3/r4-like"/>
</dbReference>
<feature type="domain" description="RNA polymerase sigma factor 70 region 4 type 2" evidence="7">
    <location>
        <begin position="120"/>
        <end position="171"/>
    </location>
</feature>
<dbReference type="NCBIfam" id="TIGR02937">
    <property type="entry name" value="sigma70-ECF"/>
    <property type="match status" value="1"/>
</dbReference>
<evidence type="ECO:0000256" key="4">
    <source>
        <dbReference type="ARBA" id="ARBA00023082"/>
    </source>
</evidence>
<dbReference type="SUPFAM" id="SSF88946">
    <property type="entry name" value="Sigma2 domain of RNA polymerase sigma factors"/>
    <property type="match status" value="1"/>
</dbReference>
<feature type="domain" description="RNA polymerase sigma-70 region 2" evidence="6">
    <location>
        <begin position="22"/>
        <end position="85"/>
    </location>
</feature>
<protein>
    <submittedName>
        <fullName evidence="8">Sigma factor</fullName>
    </submittedName>
</protein>
<sequence>MLLEREYGEGMTTATPATLAWQSERGRLIGIAYRMLGDFGHAEDVVSDVAIEAVQAERGAPPIRSWPAWLTTVCVRRSIDRVRQLAAVREEYPGTWLPEPVATALLPEDAVANRELLSLSLLHLAEQLPPEARAALILSRAFEMTAPEIGEVLDKSPAAVRQLISRAERRLRIDPDAAAPRPADRPALERLVTAIANGDLETVMSLFAPDAVLYSDGGGKVRAARNPIYGGANIARFYLGIFAKTAAEHPDAPMQVAVFEVNDAFVIAFDSPGRRDVLEIAYDDAGHVIEVHQISNPDKLTRMPS</sequence>
<evidence type="ECO:0000256" key="5">
    <source>
        <dbReference type="ARBA" id="ARBA00023163"/>
    </source>
</evidence>
<dbReference type="Pfam" id="PF04542">
    <property type="entry name" value="Sigma70_r2"/>
    <property type="match status" value="1"/>
</dbReference>
<dbReference type="GO" id="GO:0006352">
    <property type="term" value="P:DNA-templated transcription initiation"/>
    <property type="evidence" value="ECO:0007669"/>
    <property type="project" value="InterPro"/>
</dbReference>
<gene>
    <name evidence="8" type="ORF">GCM10017596_01120</name>
</gene>
<dbReference type="InterPro" id="IPR014284">
    <property type="entry name" value="RNA_pol_sigma-70_dom"/>
</dbReference>
<dbReference type="GO" id="GO:0003677">
    <property type="term" value="F:DNA binding"/>
    <property type="evidence" value="ECO:0007669"/>
    <property type="project" value="InterPro"/>
</dbReference>
<dbReference type="SUPFAM" id="SSF88659">
    <property type="entry name" value="Sigma3 and sigma4 domains of RNA polymerase sigma factors"/>
    <property type="match status" value="1"/>
</dbReference>
<keyword evidence="9" id="KW-1185">Reference proteome</keyword>
<evidence type="ECO:0000256" key="3">
    <source>
        <dbReference type="ARBA" id="ARBA00023015"/>
    </source>
</evidence>
<dbReference type="InterPro" id="IPR013325">
    <property type="entry name" value="RNA_pol_sigma_r2"/>
</dbReference>
<comment type="caution">
    <text evidence="8">The sequence shown here is derived from an EMBL/GenBank/DDBJ whole genome shotgun (WGS) entry which is preliminary data.</text>
</comment>
<keyword evidence="3" id="KW-0805">Transcription regulation</keyword>
<evidence type="ECO:0000259" key="7">
    <source>
        <dbReference type="Pfam" id="PF08281"/>
    </source>
</evidence>
<keyword evidence="5" id="KW-0804">Transcription</keyword>
<dbReference type="EMBL" id="BSET01000001">
    <property type="protein sequence ID" value="GLK00397.1"/>
    <property type="molecule type" value="Genomic_DNA"/>
</dbReference>
<dbReference type="PANTHER" id="PTHR30173:SF36">
    <property type="entry name" value="ECF RNA POLYMERASE SIGMA FACTOR SIGJ"/>
    <property type="match status" value="1"/>
</dbReference>
<organism evidence="8 9">
    <name type="scientific">Microbacterium keratanolyticum</name>
    <dbReference type="NCBI Taxonomy" id="67574"/>
    <lineage>
        <taxon>Bacteria</taxon>
        <taxon>Bacillati</taxon>
        <taxon>Actinomycetota</taxon>
        <taxon>Actinomycetes</taxon>
        <taxon>Micrococcales</taxon>
        <taxon>Microbacteriaceae</taxon>
        <taxon>Microbacterium</taxon>
    </lineage>
</organism>
<dbReference type="Gene3D" id="1.10.1740.10">
    <property type="match status" value="1"/>
</dbReference>
<dbReference type="InterPro" id="IPR007627">
    <property type="entry name" value="RNA_pol_sigma70_r2"/>
</dbReference>
<accession>A0A9W6M7G7</accession>
<evidence type="ECO:0000313" key="8">
    <source>
        <dbReference type="EMBL" id="GLK00397.1"/>
    </source>
</evidence>
<evidence type="ECO:0000313" key="9">
    <source>
        <dbReference type="Proteomes" id="UP001142325"/>
    </source>
</evidence>
<keyword evidence="4" id="KW-0731">Sigma factor</keyword>